<keyword evidence="7 9" id="KW-0472">Membrane</keyword>
<dbReference type="NCBIfam" id="TIGR01785">
    <property type="entry name" value="TonB-hemin"/>
    <property type="match status" value="1"/>
</dbReference>
<dbReference type="RefSeq" id="WP_149321098.1">
    <property type="nucleotide sequence ID" value="NZ_JARWAH010000001.1"/>
</dbReference>
<evidence type="ECO:0000256" key="1">
    <source>
        <dbReference type="ARBA" id="ARBA00004571"/>
    </source>
</evidence>
<protein>
    <submittedName>
        <fullName evidence="15">TonB-dependent receptor</fullName>
    </submittedName>
</protein>
<dbReference type="GO" id="GO:0015232">
    <property type="term" value="F:heme transmembrane transporter activity"/>
    <property type="evidence" value="ECO:0007669"/>
    <property type="project" value="InterPro"/>
</dbReference>
<dbReference type="GO" id="GO:0009279">
    <property type="term" value="C:cell outer membrane"/>
    <property type="evidence" value="ECO:0007669"/>
    <property type="project" value="UniProtKB-SubCell"/>
</dbReference>
<name>A0A5D9D9M3_HALER</name>
<comment type="similarity">
    <text evidence="2 9 10">Belongs to the TonB-dependent receptor family.</text>
</comment>
<proteinExistence type="inferred from homology"/>
<feature type="domain" description="TonB-dependent receptor-like beta-barrel" evidence="13">
    <location>
        <begin position="244"/>
        <end position="644"/>
    </location>
</feature>
<evidence type="ECO:0000256" key="9">
    <source>
        <dbReference type="PROSITE-ProRule" id="PRU01360"/>
    </source>
</evidence>
<sequence>MKFSHSLATAMAWSLPLLTTQLVSQPAMAESTDANASAEELSAVTVTGTRLPGDPSRAPLILDVIDRDDPALSTASSVEDVLSRQPGLHIDGSGRRNGQTLSLRGFDSNGVLVRLDGVRQDIGTGHLGAFYIDPWLIREVQIARGALSSLYGSNAMGGVVSFETVEATDLLQPGEQGGMRLSLGGTTGRDELGGAFSAFGRQDTANGRIDGLLSLGRRESGDIRRAGGQEAPEDAELDSLLLKGGWEPDDRNRIFAQWQRYDETATQPANPQQLGDEDDQRRRQVTSDNVQLGHRWRPADASEVTSRLSLSRQEIDESDANRTLERWGLQSDGYHRIEHGWLTQTLVLGAEVDRASQRPGGGASGFPDADIDTQALYFEDTLSAGRHLAEGGVGVFDLGLGARYDRYDAEGADGRSTEETQLSPKLRLSWRPAQGLMVYSGYAEAFRAPSLSELYADQRHFAGFCPAPGFCFPDNHWVPNPDLQPETSHTWESGFAWERGDWTLRASYFDTRADDFIDSEVDIAAGTTQAVNVQRARLWGFDARLAWEPEAWPEFRAIAGLSEVSGKDRDSGEPLGSETPLESTLGADLDLLDQALTLGWRGRFADSYERPDDEGNLPGYGLHDLQLAWRVTPAFSTSLRLSNLGDKVWYRPNGALGDGRSLFASFNLQW</sequence>
<evidence type="ECO:0000256" key="6">
    <source>
        <dbReference type="ARBA" id="ARBA00023077"/>
    </source>
</evidence>
<dbReference type="InterPro" id="IPR036942">
    <property type="entry name" value="Beta-barrel_TonB_sf"/>
</dbReference>
<dbReference type="PROSITE" id="PS52016">
    <property type="entry name" value="TONB_DEPENDENT_REC_3"/>
    <property type="match status" value="1"/>
</dbReference>
<comment type="caution">
    <text evidence="15">The sequence shown here is derived from an EMBL/GenBank/DDBJ whole genome shotgun (WGS) entry which is preliminary data.</text>
</comment>
<evidence type="ECO:0000256" key="10">
    <source>
        <dbReference type="RuleBase" id="RU003357"/>
    </source>
</evidence>
<feature type="chain" id="PRO_5023097377" evidence="12">
    <location>
        <begin position="30"/>
        <end position="670"/>
    </location>
</feature>
<dbReference type="Gene3D" id="2.170.130.10">
    <property type="entry name" value="TonB-dependent receptor, plug domain"/>
    <property type="match status" value="1"/>
</dbReference>
<dbReference type="Proteomes" id="UP000324260">
    <property type="component" value="Unassembled WGS sequence"/>
</dbReference>
<comment type="subcellular location">
    <subcellularLocation>
        <location evidence="1 9">Cell outer membrane</location>
        <topology evidence="1 9">Multi-pass membrane protein</topology>
    </subcellularLocation>
</comment>
<evidence type="ECO:0000256" key="7">
    <source>
        <dbReference type="ARBA" id="ARBA00023136"/>
    </source>
</evidence>
<evidence type="ECO:0000313" key="16">
    <source>
        <dbReference type="Proteomes" id="UP000324260"/>
    </source>
</evidence>
<feature type="compositionally biased region" description="Polar residues" evidence="11">
    <location>
        <begin position="264"/>
        <end position="273"/>
    </location>
</feature>
<dbReference type="SUPFAM" id="SSF56935">
    <property type="entry name" value="Porins"/>
    <property type="match status" value="1"/>
</dbReference>
<keyword evidence="4 9" id="KW-1134">Transmembrane beta strand</keyword>
<keyword evidence="16" id="KW-1185">Reference proteome</keyword>
<reference evidence="15 16" key="1">
    <citation type="submission" date="2019-08" db="EMBL/GenBank/DDBJ databases">
        <title>Draft Genome Sequence of Halomonas eurihalina Isolated from Preserved Hide-surface.</title>
        <authorList>
            <person name="Hussain S.A."/>
            <person name="Xu A."/>
            <person name="Sarker M."/>
            <person name="Sommers C."/>
        </authorList>
    </citation>
    <scope>NUCLEOTIDE SEQUENCE [LARGE SCALE GENOMIC DNA]</scope>
    <source>
        <strain evidence="15 16">MS1</strain>
    </source>
</reference>
<dbReference type="GO" id="GO:0044718">
    <property type="term" value="P:siderophore transmembrane transport"/>
    <property type="evidence" value="ECO:0007669"/>
    <property type="project" value="TreeGrafter"/>
</dbReference>
<dbReference type="InterPro" id="IPR011276">
    <property type="entry name" value="TonB_haem/Hb_rcpt"/>
</dbReference>
<dbReference type="InterPro" id="IPR037066">
    <property type="entry name" value="Plug_dom_sf"/>
</dbReference>
<feature type="domain" description="TonB-dependent receptor plug" evidence="14">
    <location>
        <begin position="57"/>
        <end position="159"/>
    </location>
</feature>
<dbReference type="Gene3D" id="2.40.170.20">
    <property type="entry name" value="TonB-dependent receptor, beta-barrel domain"/>
    <property type="match status" value="1"/>
</dbReference>
<keyword evidence="6 10" id="KW-0798">TonB box</keyword>
<keyword evidence="12" id="KW-0732">Signal</keyword>
<dbReference type="CDD" id="cd01347">
    <property type="entry name" value="ligand_gated_channel"/>
    <property type="match status" value="1"/>
</dbReference>
<dbReference type="InterPro" id="IPR012910">
    <property type="entry name" value="Plug_dom"/>
</dbReference>
<organism evidence="15 16">
    <name type="scientific">Halomonas eurihalina</name>
    <dbReference type="NCBI Taxonomy" id="42566"/>
    <lineage>
        <taxon>Bacteria</taxon>
        <taxon>Pseudomonadati</taxon>
        <taxon>Pseudomonadota</taxon>
        <taxon>Gammaproteobacteria</taxon>
        <taxon>Oceanospirillales</taxon>
        <taxon>Halomonadaceae</taxon>
        <taxon>Halomonas</taxon>
    </lineage>
</organism>
<gene>
    <name evidence="15" type="ORF">FZZ93_04285</name>
</gene>
<evidence type="ECO:0000256" key="11">
    <source>
        <dbReference type="SAM" id="MobiDB-lite"/>
    </source>
</evidence>
<dbReference type="Pfam" id="PF07715">
    <property type="entry name" value="Plug"/>
    <property type="match status" value="1"/>
</dbReference>
<keyword evidence="8 9" id="KW-0998">Cell outer membrane</keyword>
<evidence type="ECO:0000259" key="13">
    <source>
        <dbReference type="Pfam" id="PF00593"/>
    </source>
</evidence>
<dbReference type="PANTHER" id="PTHR30069:SF41">
    <property type="entry name" value="HEME_HEMOPEXIN UTILIZATION PROTEIN C"/>
    <property type="match status" value="1"/>
</dbReference>
<evidence type="ECO:0000313" key="15">
    <source>
        <dbReference type="EMBL" id="TZG40698.1"/>
    </source>
</evidence>
<evidence type="ECO:0000256" key="8">
    <source>
        <dbReference type="ARBA" id="ARBA00023237"/>
    </source>
</evidence>
<evidence type="ECO:0000256" key="4">
    <source>
        <dbReference type="ARBA" id="ARBA00022452"/>
    </source>
</evidence>
<dbReference type="PANTHER" id="PTHR30069">
    <property type="entry name" value="TONB-DEPENDENT OUTER MEMBRANE RECEPTOR"/>
    <property type="match status" value="1"/>
</dbReference>
<dbReference type="OrthoDB" id="9764669at2"/>
<dbReference type="Pfam" id="PF00593">
    <property type="entry name" value="TonB_dep_Rec_b-barrel"/>
    <property type="match status" value="1"/>
</dbReference>
<accession>A0A5D9D9M3</accession>
<keyword evidence="3 9" id="KW-0813">Transport</keyword>
<feature type="signal peptide" evidence="12">
    <location>
        <begin position="1"/>
        <end position="29"/>
    </location>
</feature>
<dbReference type="GO" id="GO:0015344">
    <property type="term" value="F:siderophore uptake transmembrane transporter activity"/>
    <property type="evidence" value="ECO:0007669"/>
    <property type="project" value="TreeGrafter"/>
</dbReference>
<dbReference type="AlphaFoldDB" id="A0A5D9D9M3"/>
<evidence type="ECO:0000256" key="12">
    <source>
        <dbReference type="SAM" id="SignalP"/>
    </source>
</evidence>
<keyword evidence="15" id="KW-0675">Receptor</keyword>
<evidence type="ECO:0000256" key="3">
    <source>
        <dbReference type="ARBA" id="ARBA00022448"/>
    </source>
</evidence>
<dbReference type="InterPro" id="IPR039426">
    <property type="entry name" value="TonB-dep_rcpt-like"/>
</dbReference>
<keyword evidence="5 9" id="KW-0812">Transmembrane</keyword>
<feature type="region of interest" description="Disordered" evidence="11">
    <location>
        <begin position="264"/>
        <end position="298"/>
    </location>
</feature>
<evidence type="ECO:0000256" key="2">
    <source>
        <dbReference type="ARBA" id="ARBA00009810"/>
    </source>
</evidence>
<evidence type="ECO:0000259" key="14">
    <source>
        <dbReference type="Pfam" id="PF07715"/>
    </source>
</evidence>
<dbReference type="EMBL" id="VTPU01000003">
    <property type="protein sequence ID" value="TZG40698.1"/>
    <property type="molecule type" value="Genomic_DNA"/>
</dbReference>
<dbReference type="InterPro" id="IPR000531">
    <property type="entry name" value="Beta-barrel_TonB"/>
</dbReference>
<evidence type="ECO:0000256" key="5">
    <source>
        <dbReference type="ARBA" id="ARBA00022692"/>
    </source>
</evidence>